<gene>
    <name evidence="2" type="ORF">AXF42_Ash001948</name>
</gene>
<proteinExistence type="predicted"/>
<protein>
    <recommendedName>
        <fullName evidence="4">Retrotransposon gag domain-containing protein</fullName>
    </recommendedName>
</protein>
<accession>A0A2I0ABQ2</accession>
<evidence type="ECO:0000313" key="2">
    <source>
        <dbReference type="EMBL" id="PKA52967.1"/>
    </source>
</evidence>
<organism evidence="2 3">
    <name type="scientific">Apostasia shenzhenica</name>
    <dbReference type="NCBI Taxonomy" id="1088818"/>
    <lineage>
        <taxon>Eukaryota</taxon>
        <taxon>Viridiplantae</taxon>
        <taxon>Streptophyta</taxon>
        <taxon>Embryophyta</taxon>
        <taxon>Tracheophyta</taxon>
        <taxon>Spermatophyta</taxon>
        <taxon>Magnoliopsida</taxon>
        <taxon>Liliopsida</taxon>
        <taxon>Asparagales</taxon>
        <taxon>Orchidaceae</taxon>
        <taxon>Apostasioideae</taxon>
        <taxon>Apostasia</taxon>
    </lineage>
</organism>
<dbReference type="AlphaFoldDB" id="A0A2I0ABQ2"/>
<evidence type="ECO:0008006" key="4">
    <source>
        <dbReference type="Google" id="ProtNLM"/>
    </source>
</evidence>
<name>A0A2I0ABQ2_9ASPA</name>
<sequence>MVVSDMVLANIKQGERENLRDYTNRFFAAAAEAEGVEPAVAMHNFRQGLKVGDLSKSLQLAKPRCYPDLIARASQFMLLEDAESSPTSAPGVKQERSKRKHRGAEPPTTRMRVAKHHEEEEGRNTSGIQNFSSPGRFLRSTRQLSNKAGSDLPDPVHLSRPMWIPTTIVSSMETTGTY</sequence>
<evidence type="ECO:0000313" key="3">
    <source>
        <dbReference type="Proteomes" id="UP000236161"/>
    </source>
</evidence>
<evidence type="ECO:0000256" key="1">
    <source>
        <dbReference type="SAM" id="MobiDB-lite"/>
    </source>
</evidence>
<feature type="region of interest" description="Disordered" evidence="1">
    <location>
        <begin position="81"/>
        <end position="135"/>
    </location>
</feature>
<dbReference type="Proteomes" id="UP000236161">
    <property type="component" value="Unassembled WGS sequence"/>
</dbReference>
<feature type="compositionally biased region" description="Polar residues" evidence="1">
    <location>
        <begin position="124"/>
        <end position="133"/>
    </location>
</feature>
<dbReference type="EMBL" id="KZ452001">
    <property type="protein sequence ID" value="PKA52967.1"/>
    <property type="molecule type" value="Genomic_DNA"/>
</dbReference>
<reference evidence="2 3" key="1">
    <citation type="journal article" date="2017" name="Nature">
        <title>The Apostasia genome and the evolution of orchids.</title>
        <authorList>
            <person name="Zhang G.Q."/>
            <person name="Liu K.W."/>
            <person name="Li Z."/>
            <person name="Lohaus R."/>
            <person name="Hsiao Y.Y."/>
            <person name="Niu S.C."/>
            <person name="Wang J.Y."/>
            <person name="Lin Y.C."/>
            <person name="Xu Q."/>
            <person name="Chen L.J."/>
            <person name="Yoshida K."/>
            <person name="Fujiwara S."/>
            <person name="Wang Z.W."/>
            <person name="Zhang Y.Q."/>
            <person name="Mitsuda N."/>
            <person name="Wang M."/>
            <person name="Liu G.H."/>
            <person name="Pecoraro L."/>
            <person name="Huang H.X."/>
            <person name="Xiao X.J."/>
            <person name="Lin M."/>
            <person name="Wu X.Y."/>
            <person name="Wu W.L."/>
            <person name="Chen Y.Y."/>
            <person name="Chang S.B."/>
            <person name="Sakamoto S."/>
            <person name="Ohme-Takagi M."/>
            <person name="Yagi M."/>
            <person name="Zeng S.J."/>
            <person name="Shen C.Y."/>
            <person name="Yeh C.M."/>
            <person name="Luo Y.B."/>
            <person name="Tsai W.C."/>
            <person name="Van de Peer Y."/>
            <person name="Liu Z.J."/>
        </authorList>
    </citation>
    <scope>NUCLEOTIDE SEQUENCE [LARGE SCALE GENOMIC DNA]</scope>
    <source>
        <strain evidence="3">cv. Shenzhen</strain>
        <tissue evidence="2">Stem</tissue>
    </source>
</reference>
<keyword evidence="3" id="KW-1185">Reference proteome</keyword>